<dbReference type="Pfam" id="PF02597">
    <property type="entry name" value="ThiS"/>
    <property type="match status" value="1"/>
</dbReference>
<proteinExistence type="predicted"/>
<dbReference type="InterPro" id="IPR003749">
    <property type="entry name" value="ThiS/MoaD-like"/>
</dbReference>
<dbReference type="InterPro" id="IPR016155">
    <property type="entry name" value="Mopterin_synth/thiamin_S_b"/>
</dbReference>
<protein>
    <submittedName>
        <fullName evidence="1">ThiS family protein</fullName>
    </submittedName>
</protein>
<dbReference type="AlphaFoldDB" id="A0A1G6IT38"/>
<name>A0A1G6IT38_9GAMM</name>
<dbReference type="STRING" id="1219383.SAMN05421733_10932"/>
<dbReference type="SUPFAM" id="SSF54285">
    <property type="entry name" value="MoaD/ThiS"/>
    <property type="match status" value="1"/>
</dbReference>
<dbReference type="EMBL" id="FMYL01000009">
    <property type="protein sequence ID" value="SDC09659.1"/>
    <property type="molecule type" value="Genomic_DNA"/>
</dbReference>
<sequence length="83" mass="8730">MATITVMIESYGMIKTVLPSTLHVICDEGSDVGHVLQKIAVAHSNSRLLLEQCACAIGDQMVSRQTLLHADSALVLLSPVAGG</sequence>
<dbReference type="RefSeq" id="WP_092749163.1">
    <property type="nucleotide sequence ID" value="NZ_FMYL01000009.1"/>
</dbReference>
<dbReference type="InterPro" id="IPR012675">
    <property type="entry name" value="Beta-grasp_dom_sf"/>
</dbReference>
<accession>A0A1G6IT38</accession>
<organism evidence="1 2">
    <name type="scientific">Acinetobacter boissieri</name>
    <dbReference type="NCBI Taxonomy" id="1219383"/>
    <lineage>
        <taxon>Bacteria</taxon>
        <taxon>Pseudomonadati</taxon>
        <taxon>Pseudomonadota</taxon>
        <taxon>Gammaproteobacteria</taxon>
        <taxon>Moraxellales</taxon>
        <taxon>Moraxellaceae</taxon>
        <taxon>Acinetobacter</taxon>
    </lineage>
</organism>
<reference evidence="2" key="1">
    <citation type="submission" date="2016-09" db="EMBL/GenBank/DDBJ databases">
        <authorList>
            <person name="Varghese N."/>
            <person name="Submissions S."/>
        </authorList>
    </citation>
    <scope>NUCLEOTIDE SEQUENCE [LARGE SCALE GENOMIC DNA]</scope>
    <source>
        <strain evidence="2">ANC 4422</strain>
    </source>
</reference>
<dbReference type="Proteomes" id="UP000242501">
    <property type="component" value="Unassembled WGS sequence"/>
</dbReference>
<gene>
    <name evidence="1" type="ORF">SAMN05421733_10932</name>
</gene>
<dbReference type="Gene3D" id="3.10.20.30">
    <property type="match status" value="1"/>
</dbReference>
<keyword evidence="2" id="KW-1185">Reference proteome</keyword>
<evidence type="ECO:0000313" key="1">
    <source>
        <dbReference type="EMBL" id="SDC09659.1"/>
    </source>
</evidence>
<evidence type="ECO:0000313" key="2">
    <source>
        <dbReference type="Proteomes" id="UP000242501"/>
    </source>
</evidence>
<dbReference type="OrthoDB" id="6702804at2"/>